<evidence type="ECO:0000313" key="2">
    <source>
        <dbReference type="Proteomes" id="UP001195483"/>
    </source>
</evidence>
<dbReference type="AlphaFoldDB" id="A0AAE0WD84"/>
<evidence type="ECO:0000313" key="1">
    <source>
        <dbReference type="EMBL" id="KAK3611023.1"/>
    </source>
</evidence>
<comment type="caution">
    <text evidence="1">The sequence shown here is derived from an EMBL/GenBank/DDBJ whole genome shotgun (WGS) entry which is preliminary data.</text>
</comment>
<reference evidence="1" key="3">
    <citation type="submission" date="2023-05" db="EMBL/GenBank/DDBJ databases">
        <authorList>
            <person name="Smith C.H."/>
        </authorList>
    </citation>
    <scope>NUCLEOTIDE SEQUENCE</scope>
    <source>
        <strain evidence="1">CHS0354</strain>
        <tissue evidence="1">Mantle</tissue>
    </source>
</reference>
<keyword evidence="2" id="KW-1185">Reference proteome</keyword>
<organism evidence="1 2">
    <name type="scientific">Potamilus streckersoni</name>
    <dbReference type="NCBI Taxonomy" id="2493646"/>
    <lineage>
        <taxon>Eukaryota</taxon>
        <taxon>Metazoa</taxon>
        <taxon>Spiralia</taxon>
        <taxon>Lophotrochozoa</taxon>
        <taxon>Mollusca</taxon>
        <taxon>Bivalvia</taxon>
        <taxon>Autobranchia</taxon>
        <taxon>Heteroconchia</taxon>
        <taxon>Palaeoheterodonta</taxon>
        <taxon>Unionida</taxon>
        <taxon>Unionoidea</taxon>
        <taxon>Unionidae</taxon>
        <taxon>Ambleminae</taxon>
        <taxon>Lampsilini</taxon>
        <taxon>Potamilus</taxon>
    </lineage>
</organism>
<dbReference type="Proteomes" id="UP001195483">
    <property type="component" value="Unassembled WGS sequence"/>
</dbReference>
<reference evidence="1" key="2">
    <citation type="journal article" date="2021" name="Genome Biol. Evol.">
        <title>Developing a high-quality reference genome for a parasitic bivalve with doubly uniparental inheritance (Bivalvia: Unionida).</title>
        <authorList>
            <person name="Smith C.H."/>
        </authorList>
    </citation>
    <scope>NUCLEOTIDE SEQUENCE</scope>
    <source>
        <strain evidence="1">CHS0354</strain>
        <tissue evidence="1">Mantle</tissue>
    </source>
</reference>
<accession>A0AAE0WD84</accession>
<name>A0AAE0WD84_9BIVA</name>
<sequence>MTELRSTSSSSVSYRNLLDFSQDVSITDYNAERTSSKLDALYAELLKLDILAFSKIWLSKFISPDELFYNLIKTEL</sequence>
<protein>
    <submittedName>
        <fullName evidence="1">Uncharacterized protein</fullName>
    </submittedName>
</protein>
<reference evidence="1" key="1">
    <citation type="journal article" date="2021" name="Genome Biol. Evol.">
        <title>A High-Quality Reference Genome for a Parasitic Bivalve with Doubly Uniparental Inheritance (Bivalvia: Unionida).</title>
        <authorList>
            <person name="Smith C.H."/>
        </authorList>
    </citation>
    <scope>NUCLEOTIDE SEQUENCE</scope>
    <source>
        <strain evidence="1">CHS0354</strain>
    </source>
</reference>
<dbReference type="EMBL" id="JAEAOA010001446">
    <property type="protein sequence ID" value="KAK3611023.1"/>
    <property type="molecule type" value="Genomic_DNA"/>
</dbReference>
<proteinExistence type="predicted"/>
<gene>
    <name evidence="1" type="ORF">CHS0354_024345</name>
</gene>